<dbReference type="NCBIfam" id="TIGR03187">
    <property type="entry name" value="DGQHR"/>
    <property type="match status" value="1"/>
</dbReference>
<evidence type="ECO:0000313" key="1">
    <source>
        <dbReference type="EMBL" id="CAH6622572.1"/>
    </source>
</evidence>
<dbReference type="EMBL" id="OW995943">
    <property type="protein sequence ID" value="CAH6622572.1"/>
    <property type="molecule type" value="Genomic_DNA"/>
</dbReference>
<name>A0AAD1U1T1_CITFR</name>
<geneLocation type="plasmid" evidence="1 2">
    <name>P2</name>
</geneLocation>
<proteinExistence type="predicted"/>
<organism evidence="1 2">
    <name type="scientific">Citrobacter freundii</name>
    <dbReference type="NCBI Taxonomy" id="546"/>
    <lineage>
        <taxon>Bacteria</taxon>
        <taxon>Pseudomonadati</taxon>
        <taxon>Pseudomonadota</taxon>
        <taxon>Gammaproteobacteria</taxon>
        <taxon>Enterobacterales</taxon>
        <taxon>Enterobacteriaceae</taxon>
        <taxon>Citrobacter</taxon>
        <taxon>Citrobacter freundii complex</taxon>
    </lineage>
</organism>
<protein>
    <recommendedName>
        <fullName evidence="3">DGQHR domain-containing protein</fullName>
    </recommendedName>
</protein>
<dbReference type="InterPro" id="IPR017601">
    <property type="entry name" value="DGQHR-contain_dom"/>
</dbReference>
<reference evidence="1" key="1">
    <citation type="submission" date="2022-05" db="EMBL/GenBank/DDBJ databases">
        <authorList>
            <person name="Alioto T."/>
            <person name="Alioto T."/>
            <person name="Gomez Garrido J."/>
        </authorList>
    </citation>
    <scope>NUCLEOTIDE SEQUENCE</scope>
    <source>
        <strain evidence="1">112</strain>
        <plasmid evidence="1">P2</plasmid>
    </source>
</reference>
<dbReference type="Proteomes" id="UP000789647">
    <property type="component" value="Plasmid P2"/>
</dbReference>
<keyword evidence="1" id="KW-0614">Plasmid</keyword>
<dbReference type="AlphaFoldDB" id="A0AAD1U1T1"/>
<evidence type="ECO:0008006" key="3">
    <source>
        <dbReference type="Google" id="ProtNLM"/>
    </source>
</evidence>
<dbReference type="CDD" id="cd16412">
    <property type="entry name" value="dndB"/>
    <property type="match status" value="1"/>
</dbReference>
<dbReference type="InterPro" id="IPR017642">
    <property type="entry name" value="DNA_S_mod_DndB"/>
</dbReference>
<gene>
    <name evidence="1" type="ORF">AI2935V1_5298</name>
</gene>
<sequence length="371" mass="41589">MPQRTPAVIRDWRFTMINTSLQTFKYPCLIGHQGGRRVLTISAKFDELSRLLAADNLSHTLNRSQRELNRRRATAFAEYVINGLNNDTGYIIPPLIGNVDGDIVVEVSEHFPSFGFLSIPMNAKIVLFDGQHREVGIEEVCQMLCNMHTQTVTVELSENLTLEQRQQFFADINGNASKPNAAINLAYDRSNPLSQLVREVVMANETLKNKTDFERTNITGKSAAWVSFKSLCDASARFTRLTEDSELVKVSGDLAKIWEGWCQFSGLSDAGDYPYGEYSQEWLTFTAVMVNGFGFAVQELLESMTATELAERLKGMNASANRRERDDFFQYEKWKGLCVSSETGKIVANIKSQRSAATKLISAIKAASYTI</sequence>
<evidence type="ECO:0000313" key="2">
    <source>
        <dbReference type="Proteomes" id="UP000789647"/>
    </source>
</evidence>
<accession>A0AAD1U1T1</accession>
<dbReference type="Pfam" id="PF14072">
    <property type="entry name" value="DndB"/>
    <property type="match status" value="1"/>
</dbReference>